<dbReference type="EMBL" id="CABPRJ010000016">
    <property type="protein sequence ID" value="VVC25642.1"/>
    <property type="molecule type" value="Genomic_DNA"/>
</dbReference>
<sequence>MDFASRYKNYTDFTIFTKMIVAFSFVSIEDLDATIEHYVGRVNRNGRGRWTVLFPPHIWNLHLRVLNGQNRPNNHVEAANKWLNVEMEVQHPSLWSFINCL</sequence>
<evidence type="ECO:0000313" key="1">
    <source>
        <dbReference type="EMBL" id="VVC25642.1"/>
    </source>
</evidence>
<gene>
    <name evidence="1" type="ORF">CINCED_3A022118</name>
</gene>
<protein>
    <submittedName>
        <fullName evidence="1">Uncharacterized protein</fullName>
    </submittedName>
</protein>
<name>A0A5E4M516_9HEMI</name>
<accession>A0A5E4M516</accession>
<dbReference type="AlphaFoldDB" id="A0A5E4M516"/>
<evidence type="ECO:0000313" key="2">
    <source>
        <dbReference type="Proteomes" id="UP000325440"/>
    </source>
</evidence>
<dbReference type="OrthoDB" id="6607493at2759"/>
<proteinExistence type="predicted"/>
<keyword evidence="2" id="KW-1185">Reference proteome</keyword>
<organism evidence="1 2">
    <name type="scientific">Cinara cedri</name>
    <dbReference type="NCBI Taxonomy" id="506608"/>
    <lineage>
        <taxon>Eukaryota</taxon>
        <taxon>Metazoa</taxon>
        <taxon>Ecdysozoa</taxon>
        <taxon>Arthropoda</taxon>
        <taxon>Hexapoda</taxon>
        <taxon>Insecta</taxon>
        <taxon>Pterygota</taxon>
        <taxon>Neoptera</taxon>
        <taxon>Paraneoptera</taxon>
        <taxon>Hemiptera</taxon>
        <taxon>Sternorrhyncha</taxon>
        <taxon>Aphidomorpha</taxon>
        <taxon>Aphidoidea</taxon>
        <taxon>Aphididae</taxon>
        <taxon>Lachninae</taxon>
        <taxon>Cinara</taxon>
    </lineage>
</organism>
<dbReference type="Proteomes" id="UP000325440">
    <property type="component" value="Unassembled WGS sequence"/>
</dbReference>
<reference evidence="1 2" key="1">
    <citation type="submission" date="2019-08" db="EMBL/GenBank/DDBJ databases">
        <authorList>
            <person name="Alioto T."/>
            <person name="Alioto T."/>
            <person name="Gomez Garrido J."/>
        </authorList>
    </citation>
    <scope>NUCLEOTIDE SEQUENCE [LARGE SCALE GENOMIC DNA]</scope>
</reference>